<dbReference type="EMBL" id="MCFE01000030">
    <property type="protein sequence ID" value="ORY04907.1"/>
    <property type="molecule type" value="Genomic_DNA"/>
</dbReference>
<dbReference type="SUPFAM" id="SSF48403">
    <property type="entry name" value="Ankyrin repeat"/>
    <property type="match status" value="1"/>
</dbReference>
<feature type="region of interest" description="Disordered" evidence="7">
    <location>
        <begin position="25"/>
        <end position="49"/>
    </location>
</feature>
<keyword evidence="4" id="KW-0862">Zinc</keyword>
<dbReference type="AlphaFoldDB" id="A0A1Y1Z4J5"/>
<organism evidence="9 10">
    <name type="scientific">Basidiobolus meristosporus CBS 931.73</name>
    <dbReference type="NCBI Taxonomy" id="1314790"/>
    <lineage>
        <taxon>Eukaryota</taxon>
        <taxon>Fungi</taxon>
        <taxon>Fungi incertae sedis</taxon>
        <taxon>Zoopagomycota</taxon>
        <taxon>Entomophthoromycotina</taxon>
        <taxon>Basidiobolomycetes</taxon>
        <taxon>Basidiobolales</taxon>
        <taxon>Basidiobolaceae</taxon>
        <taxon>Basidiobolus</taxon>
    </lineage>
</organism>
<evidence type="ECO:0000259" key="8">
    <source>
        <dbReference type="PROSITE" id="PS50115"/>
    </source>
</evidence>
<dbReference type="InParanoid" id="A0A1Y1Z4J5"/>
<dbReference type="SMART" id="SM00105">
    <property type="entry name" value="ArfGap"/>
    <property type="match status" value="1"/>
</dbReference>
<evidence type="ECO:0000313" key="9">
    <source>
        <dbReference type="EMBL" id="ORY04907.1"/>
    </source>
</evidence>
<dbReference type="InterPro" id="IPR045258">
    <property type="entry name" value="ACAP1/2/3-like"/>
</dbReference>
<dbReference type="GO" id="GO:0005096">
    <property type="term" value="F:GTPase activator activity"/>
    <property type="evidence" value="ECO:0007669"/>
    <property type="project" value="UniProtKB-KW"/>
</dbReference>
<dbReference type="PANTHER" id="PTHR23180:SF160">
    <property type="entry name" value="ADP-RIBOSYLATION FACTOR GTPASE-ACTIVATING PROTEIN EFFECTOR PROTEIN 1"/>
    <property type="match status" value="1"/>
</dbReference>
<keyword evidence="5" id="KW-0040">ANK repeat</keyword>
<name>A0A1Y1Z4J5_9FUNG</name>
<evidence type="ECO:0000256" key="1">
    <source>
        <dbReference type="ARBA" id="ARBA00022468"/>
    </source>
</evidence>
<dbReference type="CDD" id="cd08835">
    <property type="entry name" value="ArfGap_ACAP"/>
    <property type="match status" value="1"/>
</dbReference>
<keyword evidence="3 6" id="KW-0863">Zinc-finger</keyword>
<proteinExistence type="predicted"/>
<keyword evidence="10" id="KW-1185">Reference proteome</keyword>
<evidence type="ECO:0000256" key="4">
    <source>
        <dbReference type="ARBA" id="ARBA00022833"/>
    </source>
</evidence>
<sequence length="372" mass="41535">MMEWIQCLHNAIDYSFNSVHFTTSTPSTRSKDSDIADEQSNHSQQSNPLMEKIRQIPGNQKCADCRAPDPQWASINLGAVLCIECSGIHRSLGVHCSKVRSLNLDNWEPEVIEMMLKLGNDKVNCIFEAGVANNDDSNLVPITYKSPRIDREKWIIAKYSTKRFVWSKTPEGFLVDSALDSALWNAVSEGDLFEALKCLALGANVDWKNDMKNGTAPIHISVVKDDLVALEFLLQSSCNIDTVDGQGKTALHYAAELNNIKMVVYLLKRGAKYAEKDCHDQTPLDIALAKAHVDIVTALRYEQSFGNSLPPHHSWHGLENGRSSLSRQRHPYSTSDLASLDSRRSSVNSGICYEPISPLRNMSQPSKEYPDN</sequence>
<dbReference type="OrthoDB" id="10266696at2759"/>
<gene>
    <name evidence="9" type="ORF">K493DRAFT_47219</name>
</gene>
<feature type="repeat" description="ANK" evidence="5">
    <location>
        <begin position="213"/>
        <end position="245"/>
    </location>
</feature>
<keyword evidence="1" id="KW-0343">GTPase activation</keyword>
<feature type="repeat" description="ANK" evidence="5">
    <location>
        <begin position="246"/>
        <end position="278"/>
    </location>
</feature>
<dbReference type="InterPro" id="IPR038508">
    <property type="entry name" value="ArfGAP_dom_sf"/>
</dbReference>
<dbReference type="InterPro" id="IPR001164">
    <property type="entry name" value="ArfGAP_dom"/>
</dbReference>
<evidence type="ECO:0000313" key="10">
    <source>
        <dbReference type="Proteomes" id="UP000193498"/>
    </source>
</evidence>
<dbReference type="PROSITE" id="PS50297">
    <property type="entry name" value="ANK_REP_REGION"/>
    <property type="match status" value="2"/>
</dbReference>
<reference evidence="9 10" key="1">
    <citation type="submission" date="2016-07" db="EMBL/GenBank/DDBJ databases">
        <title>Pervasive Adenine N6-methylation of Active Genes in Fungi.</title>
        <authorList>
            <consortium name="DOE Joint Genome Institute"/>
            <person name="Mondo S.J."/>
            <person name="Dannebaum R.O."/>
            <person name="Kuo R.C."/>
            <person name="Labutti K."/>
            <person name="Haridas S."/>
            <person name="Kuo A."/>
            <person name="Salamov A."/>
            <person name="Ahrendt S.R."/>
            <person name="Lipzen A."/>
            <person name="Sullivan W."/>
            <person name="Andreopoulos W.B."/>
            <person name="Clum A."/>
            <person name="Lindquist E."/>
            <person name="Daum C."/>
            <person name="Ramamoorthy G.K."/>
            <person name="Gryganskyi A."/>
            <person name="Culley D."/>
            <person name="Magnuson J.K."/>
            <person name="James T.Y."/>
            <person name="O'Malley M.A."/>
            <person name="Stajich J.E."/>
            <person name="Spatafora J.W."/>
            <person name="Visel A."/>
            <person name="Grigoriev I.V."/>
        </authorList>
    </citation>
    <scope>NUCLEOTIDE SEQUENCE [LARGE SCALE GENOMIC DNA]</scope>
    <source>
        <strain evidence="9 10">CBS 931.73</strain>
    </source>
</reference>
<feature type="domain" description="Arf-GAP" evidence="8">
    <location>
        <begin position="47"/>
        <end position="172"/>
    </location>
</feature>
<dbReference type="Pfam" id="PF12796">
    <property type="entry name" value="Ank_2"/>
    <property type="match status" value="1"/>
</dbReference>
<dbReference type="Pfam" id="PF01412">
    <property type="entry name" value="ArfGap"/>
    <property type="match status" value="1"/>
</dbReference>
<feature type="region of interest" description="Disordered" evidence="7">
    <location>
        <begin position="312"/>
        <end position="341"/>
    </location>
</feature>
<dbReference type="PROSITE" id="PS50115">
    <property type="entry name" value="ARFGAP"/>
    <property type="match status" value="1"/>
</dbReference>
<dbReference type="FunFam" id="1.10.220.150:FF:000009">
    <property type="entry name" value="stromal membrane-associated protein 1 isoform X1"/>
    <property type="match status" value="1"/>
</dbReference>
<dbReference type="InterPro" id="IPR037278">
    <property type="entry name" value="ARFGAP/RecO"/>
</dbReference>
<dbReference type="Gene3D" id="1.25.40.20">
    <property type="entry name" value="Ankyrin repeat-containing domain"/>
    <property type="match status" value="1"/>
</dbReference>
<dbReference type="InterPro" id="IPR036770">
    <property type="entry name" value="Ankyrin_rpt-contain_sf"/>
</dbReference>
<protein>
    <submittedName>
        <fullName evidence="9">ArfGap-domain-containing protein</fullName>
    </submittedName>
</protein>
<dbReference type="Gene3D" id="1.10.220.150">
    <property type="entry name" value="Arf GTPase activating protein"/>
    <property type="match status" value="1"/>
</dbReference>
<dbReference type="PROSITE" id="PS50088">
    <property type="entry name" value="ANK_REPEAT"/>
    <property type="match status" value="2"/>
</dbReference>
<dbReference type="SUPFAM" id="SSF57863">
    <property type="entry name" value="ArfGap/RecO-like zinc finger"/>
    <property type="match status" value="1"/>
</dbReference>
<dbReference type="SMART" id="SM00248">
    <property type="entry name" value="ANK"/>
    <property type="match status" value="4"/>
</dbReference>
<dbReference type="PRINTS" id="PR00405">
    <property type="entry name" value="REVINTRACTNG"/>
</dbReference>
<evidence type="ECO:0000256" key="2">
    <source>
        <dbReference type="ARBA" id="ARBA00022723"/>
    </source>
</evidence>
<comment type="caution">
    <text evidence="9">The sequence shown here is derived from an EMBL/GenBank/DDBJ whole genome shotgun (WGS) entry which is preliminary data.</text>
</comment>
<dbReference type="PANTHER" id="PTHR23180">
    <property type="entry name" value="CENTAURIN/ARF"/>
    <property type="match status" value="1"/>
</dbReference>
<keyword evidence="2" id="KW-0479">Metal-binding</keyword>
<dbReference type="STRING" id="1314790.A0A1Y1Z4J5"/>
<dbReference type="Proteomes" id="UP000193498">
    <property type="component" value="Unassembled WGS sequence"/>
</dbReference>
<dbReference type="InterPro" id="IPR002110">
    <property type="entry name" value="Ankyrin_rpt"/>
</dbReference>
<evidence type="ECO:0000256" key="5">
    <source>
        <dbReference type="PROSITE-ProRule" id="PRU00023"/>
    </source>
</evidence>
<evidence type="ECO:0000256" key="3">
    <source>
        <dbReference type="ARBA" id="ARBA00022771"/>
    </source>
</evidence>
<dbReference type="GO" id="GO:0008270">
    <property type="term" value="F:zinc ion binding"/>
    <property type="evidence" value="ECO:0007669"/>
    <property type="project" value="UniProtKB-KW"/>
</dbReference>
<evidence type="ECO:0000256" key="7">
    <source>
        <dbReference type="SAM" id="MobiDB-lite"/>
    </source>
</evidence>
<evidence type="ECO:0000256" key="6">
    <source>
        <dbReference type="PROSITE-ProRule" id="PRU00288"/>
    </source>
</evidence>
<accession>A0A1Y1Z4J5</accession>